<dbReference type="AlphaFoldDB" id="A0A382BP04"/>
<reference evidence="1" key="1">
    <citation type="submission" date="2018-05" db="EMBL/GenBank/DDBJ databases">
        <authorList>
            <person name="Lanie J.A."/>
            <person name="Ng W.-L."/>
            <person name="Kazmierczak K.M."/>
            <person name="Andrzejewski T.M."/>
            <person name="Davidsen T.M."/>
            <person name="Wayne K.J."/>
            <person name="Tettelin H."/>
            <person name="Glass J.I."/>
            <person name="Rusch D."/>
            <person name="Podicherti R."/>
            <person name="Tsui H.-C.T."/>
            <person name="Winkler M.E."/>
        </authorList>
    </citation>
    <scope>NUCLEOTIDE SEQUENCE</scope>
</reference>
<name>A0A382BP04_9ZZZZ</name>
<dbReference type="InterPro" id="IPR036514">
    <property type="entry name" value="SGNH_hydro_sf"/>
</dbReference>
<dbReference type="Gene3D" id="3.40.50.1110">
    <property type="entry name" value="SGNH hydrolase"/>
    <property type="match status" value="1"/>
</dbReference>
<evidence type="ECO:0008006" key="2">
    <source>
        <dbReference type="Google" id="ProtNLM"/>
    </source>
</evidence>
<evidence type="ECO:0000313" key="1">
    <source>
        <dbReference type="EMBL" id="SVB15132.1"/>
    </source>
</evidence>
<accession>A0A382BP04</accession>
<protein>
    <recommendedName>
        <fullName evidence="2">SGNH hydrolase-type esterase domain-containing protein</fullName>
    </recommendedName>
</protein>
<gene>
    <name evidence="1" type="ORF">METZ01_LOCUS167986</name>
</gene>
<dbReference type="SUPFAM" id="SSF52266">
    <property type="entry name" value="SGNH hydrolase"/>
    <property type="match status" value="1"/>
</dbReference>
<dbReference type="EMBL" id="UINC01030551">
    <property type="protein sequence ID" value="SVB15132.1"/>
    <property type="molecule type" value="Genomic_DNA"/>
</dbReference>
<organism evidence="1">
    <name type="scientific">marine metagenome</name>
    <dbReference type="NCBI Taxonomy" id="408172"/>
    <lineage>
        <taxon>unclassified sequences</taxon>
        <taxon>metagenomes</taxon>
        <taxon>ecological metagenomes</taxon>
    </lineage>
</organism>
<proteinExistence type="predicted"/>
<sequence length="245" mass="28564">MLNEELNIRKNTSYSPKLGDKHPLDSPAQCHLGAKWWANHVWQNFDYTYNSDGFRQTGPYPDADIIATGDSFTEHHGGPELEAWPKHVGKPVINLGMDAAGNDTIADIIEWGINKFSPKTVLVMFSYLHRWNDNGEFKNDDIDHKSGQDRMLHSFNRILEYTKELNFHYCFIPDKLMIRGVGSNKWKEEDIQWLDNNFPDRLQLFPLYDPKYNDESIFEWDYARDAHHFGPDTVRRIGAEFSKLV</sequence>